<dbReference type="EMBL" id="QPMM01000001">
    <property type="protein sequence ID" value="RFS26711.1"/>
    <property type="molecule type" value="Genomic_DNA"/>
</dbReference>
<dbReference type="Pfam" id="PF18276">
    <property type="entry name" value="TcA_TcB_BD"/>
    <property type="match status" value="1"/>
</dbReference>
<feature type="domain" description="Neuraminidase-like" evidence="3">
    <location>
        <begin position="1371"/>
        <end position="1487"/>
    </location>
</feature>
<evidence type="ECO:0000259" key="4">
    <source>
        <dbReference type="Pfam" id="PF20220"/>
    </source>
</evidence>
<evidence type="ECO:0000313" key="6">
    <source>
        <dbReference type="Proteomes" id="UP000260644"/>
    </source>
</evidence>
<feature type="domain" description="Tc toxin complex TcA C-terminal TcB-binding" evidence="2">
    <location>
        <begin position="2584"/>
        <end position="2885"/>
    </location>
</feature>
<reference evidence="5 6" key="1">
    <citation type="submission" date="2018-07" db="EMBL/GenBank/DDBJ databases">
        <title>Chitinophaga K2CV101002-2 sp. nov., isolated from a monsoon evergreen broad-leaved forest soil.</title>
        <authorList>
            <person name="Lv Y."/>
        </authorList>
    </citation>
    <scope>NUCLEOTIDE SEQUENCE [LARGE SCALE GENOMIC DNA]</scope>
    <source>
        <strain evidence="5 6">GDMCC 1.1288</strain>
    </source>
</reference>
<keyword evidence="1" id="KW-0843">Virulence</keyword>
<dbReference type="Pfam" id="PF03538">
    <property type="entry name" value="VRP1"/>
    <property type="match status" value="1"/>
</dbReference>
<keyword evidence="6" id="KW-1185">Reference proteome</keyword>
<dbReference type="InterPro" id="IPR041079">
    <property type="entry name" value="Neuraminidase-like"/>
</dbReference>
<evidence type="ECO:0000259" key="3">
    <source>
        <dbReference type="Pfam" id="PF18413"/>
    </source>
</evidence>
<feature type="domain" description="ABC toxin N-terminal" evidence="4">
    <location>
        <begin position="1219"/>
        <end position="1341"/>
    </location>
</feature>
<dbReference type="InterPro" id="IPR046839">
    <property type="entry name" value="ABC_toxin_N"/>
</dbReference>
<sequence length="3059" mass="343751">MDYKYSIKKNIKYIPMKKTNPTKIKSKKLASFYKTNPEFDIHTFNFIDERNLSTLKFSKGKEKEVVEVLKAYQRLLRLHPDHDVVEALLENELDSARKITSYSPSHFTKKFASKLPGGSKTARQIYQQANDVKTKVMLLWTNISQLRKSPYYQSLASSPAPQYPVQDFENLSSYQEIFGSLDYCSCPECKSIMGAAAYLTDLLRIIDKAITKPNPDIPAGLSFNDRRPDISQIKLTCANTNNLVPYLQIVNEILEITLMNALNVEDIYFDLVSRYYPFNLPFNLPLEEIRIYLAQNNTSLSDIFSSMDTGSSGLAIAREYLNMSVEELNNYMKPATGQLPAVLSANYGVTITSSNLAHLNEVDTFISQVGISLENFKLLLLENLNTEEIFNVGGTYNTTGMKGSTIVFEQSGSNIEAICTYASGTVVINGSIIDKTVQGEWIQTENTTVTKGYCQFVFTDNAMSFTGNWNTSLGAPWQTATWNGTRDTTKSPAASGIIPHNFFINQPFADKTTYLFIRENKVDPNNVFDEIANLDINTLDTLNRFIRLSQKLEWDYASLDWMLMTLSYVTSTSREISDKVIIELAKVMKLYTEYSIPLDLLASLWYDINTTGIGNQQFSQALFDKVFNGPEQIGFTDIIPYHPKYEDNYKQFVNPLYQSDVLDWYLNDTDNTKSAPGNIVISGILTSTDSLRQIAQATFGKVTSIKLSVANLSVLYRHAMLVKTLNIQTSEYIQLLKQLGLTQSGHPELIALSLVPDNVIQIVENLKWMRRTGLNAFTVNYLCNAQPSQYVNTGYEVVNVPDFINSLNSSLQRNLLLESSFTGNGISPEQSKAVFDWMKANPQNYVDSAGFVSNTNILTIQNLPNSLTVLSSNDFTLTFQNKTNIVQTTNTYRSNQTNVFTSEISSFFQVKSDFMSSIIDQVKTLFNAPNYLEYFYLKDLFSTPANSVLKDGSTTDLDPTKVRAVFSKNSLPLPETINIVTTGTGSWTIDDKAKIVLYYGYQLPGQDNIYFYSDPTIETTNDLLFIFNFIQGLSRFIILYKSLGFNIVQIEGIIQTPTAYNLTYNFNSSTFLLTFSPNNIIALNTFINQESDFGDKNNALVGYLYTVKSTTLDACAELSAITGWHQDQCRYLCDYFFGTGVNCKTVLEIQRLNVAFTITAELGIDVYFLKQLNDIASWQQTNATNWATYNSLSSTLLQNVKAATPSDAWPTVFKSMNGQLEEAKRTAMLDLTVWEVGKTYPDITTANNLYEYLLIDVKRGGCQDISYIKQALNSAQLYLQRCRLNLERNVVIDKADLPDIYWEWIMNYRVWEANRQVFLYPENYLDPSLRASKTDLFKQLENNLSQGNITKSTVEAAYTQYLDSFQELATLQYVSGYHCYTDGPINPESEILYLFARTQSVPYQYYYITRQPGDVWSQWNKINITINSDHITATYAFNKLFIFWVEQVQTNETGADNVKILVTKATIKSSFYDYSGNWKQPQTVVDNQVIDISPYPSFSSPFNATTFNFDKPYYNRVIAFPSDDKNFYDPEADPQKQQKIYLYYGPLTNVLTYNPSSVPAPNPQAPPMTYAFEKQISIDDAVIRQGKTNGTAGYYPLTPFIVLDTLLESSFLVNNNEYVFLQDDALSGNSAPGFAATSVEKKLVLQPSYNTLRTNYIEGMGLEAVSFLEPYPVDNTSFIAPDITAEQSATIFKILTTPPNDVIDGSGMVKSIALNIDVTMYAQLLSLETEQAREVRDTLFTHYYGTQSLLENIATYNSQIIPIDNNPGMFIFYNDGDGYLFKNDKYGDISDLARIGNLLDGVNKYSFMTLDIDQTTSFNIFNALSKPPNVIIGANGQVDLAKALAIQPAMLATLCSISIEQAYEVKNTLLSSSLTGICYESGTYVFVEPNSFQTKDIDKATSQRVYTVFRTPPNEIISEDGIVDSIIADELSIEMIAAATGLSEAQATEIKAVLTTPDQDTPPSKFKPNDNIYSLNFTVDRISTGAIRKLSRILFTEGIDQMLSLESQQAPKNVVSYFDQMAPTDAVTPPKIEYDEQVSFVGPYGEYYWELFFHGPMLVAKVLNNNLQFEDAEDWYQYVFNPTLSVVKMGPDSFVVNNISPIQSAQIFTTLTTPPNDLIDKDGMVKKAALNVSIQMLAATLYISEIQAAEVKNILVNNYLITPLYTYWQFQPFREHTLQSLTDQLTDAAQIYTYDRHPFDPHAIARLRIGAYEKATVMQYIQNLIDWGDSEYRLYTWESITAAMMLYIYAYDLLGPRPVDMGEQPPQFPVNFNEILEKYGDTVGGIPQFLIDMENAISSSLPPVIPPIGKDVPYNDIEAYFCIPENEMFATYWDTIENRLYNIRHCLNINGVPQPLPLFEPPINPMDLVKAAASGNNILNLSSMVQPNVPAYRFSSMIQLAKELTGTVTQLGGELLTALEKKDSEALQQLQTVNELNLLNLNVIIKQQQIVDAQAQLAALQQSLESAQYKQQYFTDLLDAGWNSYEIADVALRSSATVPQTIALGINGVAIAGYLAPNIFGFADGGMEFGEAITCGASISSITAEILNQSAGLVATAGTYQRRDEDWKFQKESADYEVAQINQEITSSQARIQIAQQDLLVNQQSITQTQTVDSFLKSKFTNEDLYTWMSSRLSSLYFQTYNLALNTALQAQAAFQFEEDTNTQFITFDYWDSLYKGLLAGESLMLSLQQMETSYNNINTRTFEIEKTISVQQNFPEEFLRFKWGNNGGTQGVLDFVLSEKLFDFDFPGQYCRKIKSISISIPAVIGPYQNLNATLTQNYNWLILVPDTNAVKYVISKTTAGTGLTTEEPPSNILRQNWVPGQQIALSKGIDDAGLFVLNFDDERYLPFECTGAISSWTLSLPPDTNRINYNSISDIIINVKYTSKFGGNNFTSDVKNIYKNIQYPSNSYIKAKTFDLEKAFFNSWTNLFGTPVSGMQSITFPITDNFWLPNMANVKVEKLGIQLELADGTALSGSTFVQIKASQGSKLFNISANYGEISGDDLQSIGFGKDSVNCTIQFVDANLPDAISKGTGQNKALDPTKLTDMAIVIYYTEPPFS</sequence>
<accession>A0A3E1YH36</accession>
<evidence type="ECO:0000256" key="1">
    <source>
        <dbReference type="ARBA" id="ARBA00023026"/>
    </source>
</evidence>
<evidence type="ECO:0000313" key="5">
    <source>
        <dbReference type="EMBL" id="RFS26711.1"/>
    </source>
</evidence>
<dbReference type="Pfam" id="PF20220">
    <property type="entry name" value="ABC_toxin_N"/>
    <property type="match status" value="1"/>
</dbReference>
<dbReference type="Proteomes" id="UP000260644">
    <property type="component" value="Unassembled WGS sequence"/>
</dbReference>
<evidence type="ECO:0000259" key="2">
    <source>
        <dbReference type="Pfam" id="PF18276"/>
    </source>
</evidence>
<name>A0A3E1YH36_9BACT</name>
<dbReference type="InterPro" id="IPR018003">
    <property type="entry name" value="Insecticidal_toxin/plasmid_vir"/>
</dbReference>
<protein>
    <recommendedName>
        <fullName evidence="7">Virulence plasmid A protein</fullName>
    </recommendedName>
</protein>
<comment type="caution">
    <text evidence="5">The sequence shown here is derived from an EMBL/GenBank/DDBJ whole genome shotgun (WGS) entry which is preliminary data.</text>
</comment>
<dbReference type="InterPro" id="IPR040840">
    <property type="entry name" value="TcA_TcB_BD"/>
</dbReference>
<dbReference type="Pfam" id="PF18413">
    <property type="entry name" value="Neuraminidase"/>
    <property type="match status" value="1"/>
</dbReference>
<organism evidence="5 6">
    <name type="scientific">Chitinophaga silvatica</name>
    <dbReference type="NCBI Taxonomy" id="2282649"/>
    <lineage>
        <taxon>Bacteria</taxon>
        <taxon>Pseudomonadati</taxon>
        <taxon>Bacteroidota</taxon>
        <taxon>Chitinophagia</taxon>
        <taxon>Chitinophagales</taxon>
        <taxon>Chitinophagaceae</taxon>
        <taxon>Chitinophaga</taxon>
    </lineage>
</organism>
<proteinExistence type="predicted"/>
<gene>
    <name evidence="5" type="ORF">DVR12_02680</name>
</gene>
<evidence type="ECO:0008006" key="7">
    <source>
        <dbReference type="Google" id="ProtNLM"/>
    </source>
</evidence>